<dbReference type="CDD" id="cd01832">
    <property type="entry name" value="SGNH_hydrolase_like_1"/>
    <property type="match status" value="1"/>
</dbReference>
<dbReference type="RefSeq" id="WP_045467793.1">
    <property type="nucleotide sequence ID" value="NZ_BBLT01000010.1"/>
</dbReference>
<dbReference type="InterPro" id="IPR013830">
    <property type="entry name" value="SGNH_hydro"/>
</dbReference>
<dbReference type="Gene3D" id="3.40.50.1110">
    <property type="entry name" value="SGNH hydrolase"/>
    <property type="match status" value="1"/>
</dbReference>
<evidence type="ECO:0000313" key="3">
    <source>
        <dbReference type="Proteomes" id="UP000030185"/>
    </source>
</evidence>
<dbReference type="GO" id="GO:0016788">
    <property type="term" value="F:hydrolase activity, acting on ester bonds"/>
    <property type="evidence" value="ECO:0007669"/>
    <property type="project" value="UniProtKB-ARBA"/>
</dbReference>
<sequence>MKKIKILALGDSYTIGEDVPQNESWPFLLKRNLEERNFSVVLKVVAKTGWTTDELDLAIEREKLGKNEYDLVFLLIGVNNQYRGYCIDKYRNEFRRLLLKAKSYSVNNSVFILSIPDWSSTPFASENDKARISEEIDAFNRENFEISESEGALYLSITGISRRSADDKRYTASDGLHPSGYQYEKWVEKIMLKIDSSALL</sequence>
<dbReference type="Pfam" id="PF13472">
    <property type="entry name" value="Lipase_GDSL_2"/>
    <property type="match status" value="1"/>
</dbReference>
<reference evidence="2 3" key="1">
    <citation type="submission" date="2014-09" db="EMBL/GenBank/DDBJ databases">
        <title>Sporocytophaga myxococcoides PG-01 genome sequencing.</title>
        <authorList>
            <person name="Liu L."/>
            <person name="Gao P.J."/>
            <person name="Chen G.J."/>
            <person name="Wang L.S."/>
        </authorList>
    </citation>
    <scope>NUCLEOTIDE SEQUENCE [LARGE SCALE GENOMIC DNA]</scope>
    <source>
        <strain evidence="2 3">PG-01</strain>
    </source>
</reference>
<organism evidence="2 3">
    <name type="scientific">Sporocytophaga myxococcoides</name>
    <dbReference type="NCBI Taxonomy" id="153721"/>
    <lineage>
        <taxon>Bacteria</taxon>
        <taxon>Pseudomonadati</taxon>
        <taxon>Bacteroidota</taxon>
        <taxon>Cytophagia</taxon>
        <taxon>Cytophagales</taxon>
        <taxon>Cytophagaceae</taxon>
        <taxon>Sporocytophaga</taxon>
    </lineage>
</organism>
<gene>
    <name evidence="2" type="ORF">MYP_4235</name>
</gene>
<dbReference type="OrthoDB" id="158267at2"/>
<dbReference type="Proteomes" id="UP000030185">
    <property type="component" value="Unassembled WGS sequence"/>
</dbReference>
<name>A0A098LJ84_9BACT</name>
<keyword evidence="3" id="KW-1185">Reference proteome</keyword>
<protein>
    <submittedName>
        <fullName evidence="2">Lysophospholipase</fullName>
    </submittedName>
</protein>
<dbReference type="AlphaFoldDB" id="A0A098LJ84"/>
<dbReference type="EMBL" id="BBLT01000010">
    <property type="protein sequence ID" value="GAL87005.1"/>
    <property type="molecule type" value="Genomic_DNA"/>
</dbReference>
<proteinExistence type="predicted"/>
<comment type="caution">
    <text evidence="2">The sequence shown here is derived from an EMBL/GenBank/DDBJ whole genome shotgun (WGS) entry which is preliminary data.</text>
</comment>
<evidence type="ECO:0000259" key="1">
    <source>
        <dbReference type="Pfam" id="PF13472"/>
    </source>
</evidence>
<dbReference type="SUPFAM" id="SSF52266">
    <property type="entry name" value="SGNH hydrolase"/>
    <property type="match status" value="1"/>
</dbReference>
<dbReference type="eggNOG" id="COG2755">
    <property type="taxonomic scope" value="Bacteria"/>
</dbReference>
<dbReference type="InterPro" id="IPR036514">
    <property type="entry name" value="SGNH_hydro_sf"/>
</dbReference>
<dbReference type="STRING" id="153721.MYP_4235"/>
<accession>A0A098LJ84</accession>
<evidence type="ECO:0000313" key="2">
    <source>
        <dbReference type="EMBL" id="GAL87005.1"/>
    </source>
</evidence>
<feature type="domain" description="SGNH hydrolase-type esterase" evidence="1">
    <location>
        <begin position="8"/>
        <end position="183"/>
    </location>
</feature>